<comment type="caution">
    <text evidence="1">The sequence shown here is derived from an EMBL/GenBank/DDBJ whole genome shotgun (WGS) entry which is preliminary data.</text>
</comment>
<accession>A0ABD0J489</accession>
<sequence>MFQLENSEAPITPNSCVSEVQFSFHRPRAPTLCSVLRFRDRLGKQKKQERMKAAYLTIRYEPTPGGQRVLCVGISVCDRRPETDNAGANLSTD</sequence>
<dbReference type="Proteomes" id="UP001519460">
    <property type="component" value="Unassembled WGS sequence"/>
</dbReference>
<dbReference type="AlphaFoldDB" id="A0ABD0J489"/>
<protein>
    <submittedName>
        <fullName evidence="1">Uncharacterized protein</fullName>
    </submittedName>
</protein>
<keyword evidence="2" id="KW-1185">Reference proteome</keyword>
<proteinExistence type="predicted"/>
<gene>
    <name evidence="1" type="ORF">BaRGS_00039064</name>
</gene>
<evidence type="ECO:0000313" key="1">
    <source>
        <dbReference type="EMBL" id="KAK7458933.1"/>
    </source>
</evidence>
<reference evidence="1 2" key="1">
    <citation type="journal article" date="2023" name="Sci. Data">
        <title>Genome assembly of the Korean intertidal mud-creeper Batillaria attramentaria.</title>
        <authorList>
            <person name="Patra A.K."/>
            <person name="Ho P.T."/>
            <person name="Jun S."/>
            <person name="Lee S.J."/>
            <person name="Kim Y."/>
            <person name="Won Y.J."/>
        </authorList>
    </citation>
    <scope>NUCLEOTIDE SEQUENCE [LARGE SCALE GENOMIC DNA]</scope>
    <source>
        <strain evidence="1">Wonlab-2016</strain>
    </source>
</reference>
<name>A0ABD0J489_9CAEN</name>
<dbReference type="EMBL" id="JACVVK020000662">
    <property type="protein sequence ID" value="KAK7458933.1"/>
    <property type="molecule type" value="Genomic_DNA"/>
</dbReference>
<evidence type="ECO:0000313" key="2">
    <source>
        <dbReference type="Proteomes" id="UP001519460"/>
    </source>
</evidence>
<organism evidence="1 2">
    <name type="scientific">Batillaria attramentaria</name>
    <dbReference type="NCBI Taxonomy" id="370345"/>
    <lineage>
        <taxon>Eukaryota</taxon>
        <taxon>Metazoa</taxon>
        <taxon>Spiralia</taxon>
        <taxon>Lophotrochozoa</taxon>
        <taxon>Mollusca</taxon>
        <taxon>Gastropoda</taxon>
        <taxon>Caenogastropoda</taxon>
        <taxon>Sorbeoconcha</taxon>
        <taxon>Cerithioidea</taxon>
        <taxon>Batillariidae</taxon>
        <taxon>Batillaria</taxon>
    </lineage>
</organism>